<comment type="similarity">
    <text evidence="1 4">Belongs to the HscB family.</text>
</comment>
<dbReference type="Proteomes" id="UP000316199">
    <property type="component" value="Unassembled WGS sequence"/>
</dbReference>
<dbReference type="GO" id="GO:0051259">
    <property type="term" value="P:protein complex oligomerization"/>
    <property type="evidence" value="ECO:0007669"/>
    <property type="project" value="InterPro"/>
</dbReference>
<dbReference type="Pfam" id="PF00226">
    <property type="entry name" value="DnaJ"/>
    <property type="match status" value="1"/>
</dbReference>
<evidence type="ECO:0000256" key="1">
    <source>
        <dbReference type="ARBA" id="ARBA00010476"/>
    </source>
</evidence>
<dbReference type="SMART" id="SM00271">
    <property type="entry name" value="DnaJ"/>
    <property type="match status" value="1"/>
</dbReference>
<gene>
    <name evidence="4 6" type="primary">hscB</name>
    <name evidence="6" type="ORF">EVA68_05075</name>
</gene>
<keyword evidence="2 4" id="KW-0143">Chaperone</keyword>
<dbReference type="SUPFAM" id="SSF46565">
    <property type="entry name" value="Chaperone J-domain"/>
    <property type="match status" value="1"/>
</dbReference>
<sequence>MDFSQNYFEIFQLSVSFDLDTEDLSKRYRSLQSRLHPDKFVDATDHEKRLSLQWATRVNAAYQIISSDLSRAIYLLELKGVLIQENPKLPKNFLIEQIERREELDKILEDGCSMELLAAFKGEIDKCTADYLAEFSEIYLTNLRDAEIVVYKLQFFNKLSLQVNKIEDKILGY</sequence>
<evidence type="ECO:0000313" key="7">
    <source>
        <dbReference type="Proteomes" id="UP000316199"/>
    </source>
</evidence>
<dbReference type="InterPro" id="IPR036386">
    <property type="entry name" value="HscB_C_sf"/>
</dbReference>
<dbReference type="InterPro" id="IPR036869">
    <property type="entry name" value="J_dom_sf"/>
</dbReference>
<feature type="domain" description="J" evidence="5">
    <location>
        <begin position="6"/>
        <end position="78"/>
    </location>
</feature>
<dbReference type="InterPro" id="IPR001623">
    <property type="entry name" value="DnaJ_domain"/>
</dbReference>
<dbReference type="GO" id="GO:0001671">
    <property type="term" value="F:ATPase activator activity"/>
    <property type="evidence" value="ECO:0007669"/>
    <property type="project" value="InterPro"/>
</dbReference>
<dbReference type="AlphaFoldDB" id="A0A520S0Y6"/>
<dbReference type="PROSITE" id="PS50076">
    <property type="entry name" value="DNAJ_2"/>
    <property type="match status" value="1"/>
</dbReference>
<proteinExistence type="inferred from homology"/>
<accession>A0A520S0Y6</accession>
<dbReference type="CDD" id="cd06257">
    <property type="entry name" value="DnaJ"/>
    <property type="match status" value="1"/>
</dbReference>
<comment type="function">
    <text evidence="3 4">Co-chaperone involved in the maturation of iron-sulfur cluster-containing proteins. Seems to help targeting proteins to be folded toward HscA.</text>
</comment>
<dbReference type="SUPFAM" id="SSF47144">
    <property type="entry name" value="HSC20 (HSCB), C-terminal oligomerisation domain"/>
    <property type="match status" value="1"/>
</dbReference>
<name>A0A520S0Y6_9GAMM</name>
<comment type="caution">
    <text evidence="6">The sequence shown here is derived from an EMBL/GenBank/DDBJ whole genome shotgun (WGS) entry which is preliminary data.</text>
</comment>
<evidence type="ECO:0000313" key="6">
    <source>
        <dbReference type="EMBL" id="RZO76120.1"/>
    </source>
</evidence>
<dbReference type="Pfam" id="PF07743">
    <property type="entry name" value="HSCB_C"/>
    <property type="match status" value="1"/>
</dbReference>
<evidence type="ECO:0000259" key="5">
    <source>
        <dbReference type="PROSITE" id="PS50076"/>
    </source>
</evidence>
<dbReference type="GO" id="GO:0044571">
    <property type="term" value="P:[2Fe-2S] cluster assembly"/>
    <property type="evidence" value="ECO:0007669"/>
    <property type="project" value="InterPro"/>
</dbReference>
<dbReference type="EMBL" id="SHAG01000017">
    <property type="protein sequence ID" value="RZO76120.1"/>
    <property type="molecule type" value="Genomic_DNA"/>
</dbReference>
<evidence type="ECO:0000256" key="2">
    <source>
        <dbReference type="ARBA" id="ARBA00023186"/>
    </source>
</evidence>
<evidence type="ECO:0000256" key="3">
    <source>
        <dbReference type="ARBA" id="ARBA00025596"/>
    </source>
</evidence>
<dbReference type="Gene3D" id="1.10.287.110">
    <property type="entry name" value="DnaJ domain"/>
    <property type="match status" value="1"/>
</dbReference>
<dbReference type="PANTHER" id="PTHR14021">
    <property type="entry name" value="IRON-SULFUR CLUSTER CO-CHAPERONE PROTEIN HSCB"/>
    <property type="match status" value="1"/>
</dbReference>
<reference evidence="6 7" key="1">
    <citation type="submission" date="2019-02" db="EMBL/GenBank/DDBJ databases">
        <title>Prokaryotic population dynamics and viral predation in marine succession experiment using metagenomics: the confinement effect.</title>
        <authorList>
            <person name="Haro-Moreno J.M."/>
            <person name="Rodriguez-Valera F."/>
            <person name="Lopez-Perez M."/>
        </authorList>
    </citation>
    <scope>NUCLEOTIDE SEQUENCE [LARGE SCALE GENOMIC DNA]</scope>
    <source>
        <strain evidence="6">MED-G157</strain>
    </source>
</reference>
<evidence type="ECO:0000256" key="4">
    <source>
        <dbReference type="HAMAP-Rule" id="MF_00682"/>
    </source>
</evidence>
<dbReference type="GO" id="GO:0051087">
    <property type="term" value="F:protein-folding chaperone binding"/>
    <property type="evidence" value="ECO:0007669"/>
    <property type="project" value="InterPro"/>
</dbReference>
<organism evidence="6 7">
    <name type="scientific">OM182 bacterium</name>
    <dbReference type="NCBI Taxonomy" id="2510334"/>
    <lineage>
        <taxon>Bacteria</taxon>
        <taxon>Pseudomonadati</taxon>
        <taxon>Pseudomonadota</taxon>
        <taxon>Gammaproteobacteria</taxon>
        <taxon>OMG group</taxon>
        <taxon>OM182 clade</taxon>
    </lineage>
</organism>
<dbReference type="HAMAP" id="MF_00682">
    <property type="entry name" value="HscB"/>
    <property type="match status" value="1"/>
</dbReference>
<dbReference type="Gene3D" id="1.20.1280.20">
    <property type="entry name" value="HscB, C-terminal domain"/>
    <property type="match status" value="1"/>
</dbReference>
<dbReference type="GO" id="GO:0006457">
    <property type="term" value="P:protein folding"/>
    <property type="evidence" value="ECO:0007669"/>
    <property type="project" value="UniProtKB-UniRule"/>
</dbReference>
<dbReference type="PANTHER" id="PTHR14021:SF15">
    <property type="entry name" value="IRON-SULFUR CLUSTER CO-CHAPERONE PROTEIN HSCB"/>
    <property type="match status" value="1"/>
</dbReference>
<dbReference type="NCBIfam" id="TIGR00714">
    <property type="entry name" value="hscB"/>
    <property type="match status" value="1"/>
</dbReference>
<protein>
    <recommendedName>
        <fullName evidence="4">Co-chaperone protein HscB homolog</fullName>
    </recommendedName>
</protein>
<dbReference type="InterPro" id="IPR009073">
    <property type="entry name" value="HscB_oligo_C"/>
</dbReference>
<comment type="subunit">
    <text evidence="4">Interacts with HscA and stimulates its ATPase activity.</text>
</comment>
<dbReference type="InterPro" id="IPR004640">
    <property type="entry name" value="HscB"/>
</dbReference>